<evidence type="ECO:0000256" key="4">
    <source>
        <dbReference type="ARBA" id="ARBA00022692"/>
    </source>
</evidence>
<dbReference type="FunFam" id="1.20.1280.290:FF:000016">
    <property type="entry name" value="Cystinosin homolog"/>
    <property type="match status" value="1"/>
</dbReference>
<evidence type="ECO:0000256" key="6">
    <source>
        <dbReference type="ARBA" id="ARBA00022847"/>
    </source>
</evidence>
<keyword evidence="7 11" id="KW-1133">Transmembrane helix</keyword>
<keyword evidence="5" id="KW-0677">Repeat</keyword>
<dbReference type="EMBL" id="CAJNOH010000059">
    <property type="protein sequence ID" value="CAF0822255.1"/>
    <property type="molecule type" value="Genomic_DNA"/>
</dbReference>
<evidence type="ECO:0000256" key="1">
    <source>
        <dbReference type="ARBA" id="ARBA00004155"/>
    </source>
</evidence>
<gene>
    <name evidence="14" type="ORF">JXQ802_LOCUS23058</name>
    <name evidence="13" type="ORF">PYM288_LOCUS5647</name>
</gene>
<keyword evidence="9" id="KW-0458">Lysosome</keyword>
<feature type="signal peptide" evidence="12">
    <location>
        <begin position="1"/>
        <end position="25"/>
    </location>
</feature>
<keyword evidence="4 11" id="KW-0812">Transmembrane</keyword>
<evidence type="ECO:0000256" key="11">
    <source>
        <dbReference type="SAM" id="Phobius"/>
    </source>
</evidence>
<sequence length="401" mass="45636">MKLINSEEIFVLIFSFIIILHVAGSEKIVANNHALLFDPASLTVAVDYNTSTTIQLVSEQDESVHVSFVYGEDQSHSTDYIKPLESINFPRHSSHLQIVLQITGLRPGHLIVGCNASPILNSSLTEQDFLRINIARSTKLDRIINTIGWLSFIAWSCSFYPQIFLNFRRQSVVGLSFDFLALNIMGYFCYSIYNIAFYSWRNVQDGYTKLHPHGVIPVLLNDVVFGLHGFIASFITIFQCLLFKHSKQHVSYTTSILLVLFILFLSITTILTSVDRIDLLLLIYFYSYVKLIISCIKYIPQVIMNYRRKSTEGWSIGNILLDFLGGIFSLIQMFLLAINYNDWLSIIGSIAKFSLAIVSIGFDIIFIVQHYILYKNSQQQQTDGYEILDNNEETTPVAVNA</sequence>
<evidence type="ECO:0000313" key="13">
    <source>
        <dbReference type="EMBL" id="CAF0822255.1"/>
    </source>
</evidence>
<dbReference type="PANTHER" id="PTHR13131">
    <property type="entry name" value="CYSTINOSIN"/>
    <property type="match status" value="1"/>
</dbReference>
<evidence type="ECO:0000256" key="5">
    <source>
        <dbReference type="ARBA" id="ARBA00022737"/>
    </source>
</evidence>
<feature type="transmembrane region" description="Helical" evidence="11">
    <location>
        <begin position="280"/>
        <end position="299"/>
    </location>
</feature>
<comment type="catalytic activity">
    <reaction evidence="10">
        <text>L-cystine(out) + H(+)(out) = L-cystine(in) + H(+)(in)</text>
        <dbReference type="Rhea" id="RHEA:66172"/>
        <dbReference type="ChEBI" id="CHEBI:15378"/>
        <dbReference type="ChEBI" id="CHEBI:35491"/>
    </reaction>
    <physiologicalReaction direction="left-to-right" evidence="10">
        <dbReference type="Rhea" id="RHEA:66173"/>
    </physiologicalReaction>
</comment>
<dbReference type="AlphaFoldDB" id="A0A813U6B4"/>
<evidence type="ECO:0000256" key="12">
    <source>
        <dbReference type="SAM" id="SignalP"/>
    </source>
</evidence>
<dbReference type="NCBIfam" id="TIGR00951">
    <property type="entry name" value="2A43"/>
    <property type="match status" value="1"/>
</dbReference>
<comment type="caution">
    <text evidence="13">The sequence shown here is derived from an EMBL/GenBank/DDBJ whole genome shotgun (WGS) entry which is preliminary data.</text>
</comment>
<dbReference type="EMBL" id="CAJNOL010000715">
    <property type="protein sequence ID" value="CAF1175725.1"/>
    <property type="molecule type" value="Genomic_DNA"/>
</dbReference>
<evidence type="ECO:0000313" key="14">
    <source>
        <dbReference type="EMBL" id="CAF1175725.1"/>
    </source>
</evidence>
<dbReference type="GO" id="GO:0015293">
    <property type="term" value="F:symporter activity"/>
    <property type="evidence" value="ECO:0007669"/>
    <property type="project" value="UniProtKB-KW"/>
</dbReference>
<dbReference type="Pfam" id="PF04193">
    <property type="entry name" value="PQ-loop"/>
    <property type="match status" value="2"/>
</dbReference>
<evidence type="ECO:0008006" key="17">
    <source>
        <dbReference type="Google" id="ProtNLM"/>
    </source>
</evidence>
<protein>
    <recommendedName>
        <fullName evidence="17">Cystinosin</fullName>
    </recommendedName>
</protein>
<evidence type="ECO:0000256" key="7">
    <source>
        <dbReference type="ARBA" id="ARBA00022989"/>
    </source>
</evidence>
<evidence type="ECO:0000256" key="2">
    <source>
        <dbReference type="ARBA" id="ARBA00006855"/>
    </source>
</evidence>
<feature type="transmembrane region" description="Helical" evidence="11">
    <location>
        <begin position="223"/>
        <end position="243"/>
    </location>
</feature>
<dbReference type="InterPro" id="IPR005282">
    <property type="entry name" value="LC_transporter"/>
</dbReference>
<feature type="transmembrane region" description="Helical" evidence="11">
    <location>
        <begin position="319"/>
        <end position="340"/>
    </location>
</feature>
<dbReference type="GO" id="GO:0005765">
    <property type="term" value="C:lysosomal membrane"/>
    <property type="evidence" value="ECO:0007669"/>
    <property type="project" value="UniProtKB-SubCell"/>
</dbReference>
<organism evidence="13 15">
    <name type="scientific">Rotaria sordida</name>
    <dbReference type="NCBI Taxonomy" id="392033"/>
    <lineage>
        <taxon>Eukaryota</taxon>
        <taxon>Metazoa</taxon>
        <taxon>Spiralia</taxon>
        <taxon>Gnathifera</taxon>
        <taxon>Rotifera</taxon>
        <taxon>Eurotatoria</taxon>
        <taxon>Bdelloidea</taxon>
        <taxon>Philodinida</taxon>
        <taxon>Philodinidae</taxon>
        <taxon>Rotaria</taxon>
    </lineage>
</organism>
<keyword evidence="3" id="KW-0813">Transport</keyword>
<feature type="transmembrane region" description="Helical" evidence="11">
    <location>
        <begin position="255"/>
        <end position="274"/>
    </location>
</feature>
<reference evidence="13" key="1">
    <citation type="submission" date="2021-02" db="EMBL/GenBank/DDBJ databases">
        <authorList>
            <person name="Nowell W R."/>
        </authorList>
    </citation>
    <scope>NUCLEOTIDE SEQUENCE</scope>
</reference>
<evidence type="ECO:0000256" key="10">
    <source>
        <dbReference type="ARBA" id="ARBA00048473"/>
    </source>
</evidence>
<evidence type="ECO:0000313" key="16">
    <source>
        <dbReference type="Proteomes" id="UP000663870"/>
    </source>
</evidence>
<feature type="transmembrane region" description="Helical" evidence="11">
    <location>
        <begin position="147"/>
        <end position="167"/>
    </location>
</feature>
<keyword evidence="8 11" id="KW-0472">Membrane</keyword>
<dbReference type="Gene3D" id="1.20.1280.290">
    <property type="match status" value="2"/>
</dbReference>
<feature type="chain" id="PRO_5036223096" description="Cystinosin" evidence="12">
    <location>
        <begin position="26"/>
        <end position="401"/>
    </location>
</feature>
<proteinExistence type="inferred from homology"/>
<name>A0A813U6B4_9BILA</name>
<evidence type="ECO:0000313" key="15">
    <source>
        <dbReference type="Proteomes" id="UP000663854"/>
    </source>
</evidence>
<evidence type="ECO:0000256" key="8">
    <source>
        <dbReference type="ARBA" id="ARBA00023136"/>
    </source>
</evidence>
<comment type="similarity">
    <text evidence="2">Belongs to the cystinosin family.</text>
</comment>
<feature type="transmembrane region" description="Helical" evidence="11">
    <location>
        <begin position="346"/>
        <end position="368"/>
    </location>
</feature>
<evidence type="ECO:0000256" key="3">
    <source>
        <dbReference type="ARBA" id="ARBA00022448"/>
    </source>
</evidence>
<dbReference type="InterPro" id="IPR006603">
    <property type="entry name" value="PQ-loop_rpt"/>
</dbReference>
<accession>A0A813U6B4</accession>
<dbReference type="Proteomes" id="UP000663854">
    <property type="component" value="Unassembled WGS sequence"/>
</dbReference>
<keyword evidence="6" id="KW-0769">Symport</keyword>
<keyword evidence="12" id="KW-0732">Signal</keyword>
<dbReference type="SMART" id="SM00679">
    <property type="entry name" value="CTNS"/>
    <property type="match status" value="2"/>
</dbReference>
<dbReference type="Proteomes" id="UP000663870">
    <property type="component" value="Unassembled WGS sequence"/>
</dbReference>
<dbReference type="PANTHER" id="PTHR13131:SF5">
    <property type="entry name" value="CYSTINOSIN"/>
    <property type="match status" value="1"/>
</dbReference>
<evidence type="ECO:0000256" key="9">
    <source>
        <dbReference type="ARBA" id="ARBA00023228"/>
    </source>
</evidence>
<comment type="subcellular location">
    <subcellularLocation>
        <location evidence="1">Lysosome membrane</location>
        <topology evidence="1">Multi-pass membrane protein</topology>
    </subcellularLocation>
</comment>
<feature type="transmembrane region" description="Helical" evidence="11">
    <location>
        <begin position="179"/>
        <end position="200"/>
    </location>
</feature>
<keyword evidence="16" id="KW-1185">Reference proteome</keyword>
<dbReference type="GO" id="GO:0015184">
    <property type="term" value="F:L-cystine transmembrane transporter activity"/>
    <property type="evidence" value="ECO:0007669"/>
    <property type="project" value="TreeGrafter"/>
</dbReference>